<gene>
    <name evidence="3" type="ORF">GHK86_21310</name>
</gene>
<feature type="non-terminal residue" evidence="3">
    <location>
        <position position="1"/>
    </location>
</feature>
<dbReference type="PANTHER" id="PTHR11820">
    <property type="entry name" value="ACYLPYRUVASE"/>
    <property type="match status" value="1"/>
</dbReference>
<dbReference type="PANTHER" id="PTHR11820:SF7">
    <property type="entry name" value="ACYLPYRUVASE FAHD1, MITOCHONDRIAL"/>
    <property type="match status" value="1"/>
</dbReference>
<comment type="caution">
    <text evidence="3">The sequence shown here is derived from an EMBL/GenBank/DDBJ whole genome shotgun (WGS) entry which is preliminary data.</text>
</comment>
<accession>A0ABW9QZZ0</accession>
<keyword evidence="4" id="KW-1185">Reference proteome</keyword>
<protein>
    <submittedName>
        <fullName evidence="3">Hydrolase</fullName>
    </submittedName>
</protein>
<dbReference type="GO" id="GO:0016787">
    <property type="term" value="F:hydrolase activity"/>
    <property type="evidence" value="ECO:0007669"/>
    <property type="project" value="UniProtKB-KW"/>
</dbReference>
<dbReference type="EMBL" id="WJHE01001557">
    <property type="protein sequence ID" value="MST35257.1"/>
    <property type="molecule type" value="Genomic_DNA"/>
</dbReference>
<evidence type="ECO:0000313" key="4">
    <source>
        <dbReference type="Proteomes" id="UP000437736"/>
    </source>
</evidence>
<feature type="domain" description="Fumarylacetoacetase-like C-terminal" evidence="2">
    <location>
        <begin position="1"/>
        <end position="210"/>
    </location>
</feature>
<name>A0ABW9QZZ0_9ACTN</name>
<dbReference type="SUPFAM" id="SSF56529">
    <property type="entry name" value="FAH"/>
    <property type="match status" value="1"/>
</dbReference>
<reference evidence="3 4" key="1">
    <citation type="submission" date="2019-11" db="EMBL/GenBank/DDBJ databases">
        <title>Acidiferrimicrobium australis gen. nov., sp. nov., an acidophilic and obligately heterotrophic, member of the Actinobacteria that catalyses dissimilatory oxido- reduction of iron isolated from metal-rich acidic water in Chile.</title>
        <authorList>
            <person name="Gonzalez D."/>
            <person name="Huber K."/>
            <person name="Hedrich S."/>
            <person name="Rojas-Villalobos C."/>
            <person name="Quatrini R."/>
            <person name="Dinamarca M.A."/>
            <person name="Schwarz A."/>
            <person name="Canales C."/>
            <person name="Nancucheo I."/>
        </authorList>
    </citation>
    <scope>NUCLEOTIDE SEQUENCE [LARGE SCALE GENOMIC DNA]</scope>
    <source>
        <strain evidence="3 4">USS-CCA1</strain>
    </source>
</reference>
<evidence type="ECO:0000259" key="2">
    <source>
        <dbReference type="Pfam" id="PF01557"/>
    </source>
</evidence>
<dbReference type="Pfam" id="PF01557">
    <property type="entry name" value="FAA_hydrolase"/>
    <property type="match status" value="1"/>
</dbReference>
<evidence type="ECO:0000313" key="3">
    <source>
        <dbReference type="EMBL" id="MST35257.1"/>
    </source>
</evidence>
<proteinExistence type="predicted"/>
<dbReference type="InterPro" id="IPR036663">
    <property type="entry name" value="Fumarylacetoacetase_C_sf"/>
</dbReference>
<dbReference type="InterPro" id="IPR011234">
    <property type="entry name" value="Fumarylacetoacetase-like_C"/>
</dbReference>
<dbReference type="Proteomes" id="UP000437736">
    <property type="component" value="Unassembled WGS sequence"/>
</dbReference>
<evidence type="ECO:0000256" key="1">
    <source>
        <dbReference type="ARBA" id="ARBA00022723"/>
    </source>
</evidence>
<keyword evidence="3" id="KW-0378">Hydrolase</keyword>
<feature type="non-terminal residue" evidence="3">
    <location>
        <position position="217"/>
    </location>
</feature>
<keyword evidence="1" id="KW-0479">Metal-binding</keyword>
<dbReference type="Gene3D" id="3.90.850.10">
    <property type="entry name" value="Fumarylacetoacetase-like, C-terminal domain"/>
    <property type="match status" value="1"/>
</dbReference>
<sequence length="217" mass="22901">FCLGKNYRAHAEEFARFSGEAQAVPPAPVVFTKAVDALCGPSDLLAVPADLAGGLDYEAELAVVIGRAGQAVPPDEALGYVAGYSVLNDTTARDLQRTHAQWYLGKSLPGATPWGPCIVTPDELEPFAERRIGAEVNGDRRQDAVLGQMIFTVADAIASISRVVALLPGDVIAMGTPSGVGVGYDPPRFLGDGDEVRCWIEGIGELRNRVAVRQAVA</sequence>
<organism evidence="3 4">
    <name type="scientific">Acidiferrimicrobium australe</name>
    <dbReference type="NCBI Taxonomy" id="2664430"/>
    <lineage>
        <taxon>Bacteria</taxon>
        <taxon>Bacillati</taxon>
        <taxon>Actinomycetota</taxon>
        <taxon>Acidimicrobiia</taxon>
        <taxon>Acidimicrobiales</taxon>
        <taxon>Acidimicrobiaceae</taxon>
        <taxon>Acidiferrimicrobium</taxon>
    </lineage>
</organism>